<dbReference type="Proteomes" id="UP000433483">
    <property type="component" value="Unassembled WGS sequence"/>
</dbReference>
<gene>
    <name evidence="3" type="ORF">PF005_g9642</name>
</gene>
<feature type="transmembrane region" description="Helical" evidence="2">
    <location>
        <begin position="26"/>
        <end position="47"/>
    </location>
</feature>
<protein>
    <submittedName>
        <fullName evidence="3">Uncharacterized protein</fullName>
    </submittedName>
</protein>
<keyword evidence="4" id="KW-1185">Reference proteome</keyword>
<comment type="caution">
    <text evidence="3">The sequence shown here is derived from an EMBL/GenBank/DDBJ whole genome shotgun (WGS) entry which is preliminary data.</text>
</comment>
<feature type="transmembrane region" description="Helical" evidence="2">
    <location>
        <begin position="59"/>
        <end position="81"/>
    </location>
</feature>
<keyword evidence="2" id="KW-1133">Transmembrane helix</keyword>
<evidence type="ECO:0000256" key="1">
    <source>
        <dbReference type="SAM" id="MobiDB-lite"/>
    </source>
</evidence>
<feature type="transmembrane region" description="Helical" evidence="2">
    <location>
        <begin position="129"/>
        <end position="151"/>
    </location>
</feature>
<feature type="compositionally biased region" description="Polar residues" evidence="1">
    <location>
        <begin position="358"/>
        <end position="367"/>
    </location>
</feature>
<accession>A0A6A3YA98</accession>
<dbReference type="AlphaFoldDB" id="A0A6A3YA98"/>
<dbReference type="EMBL" id="QXGB01000439">
    <property type="protein sequence ID" value="KAE9214925.1"/>
    <property type="molecule type" value="Genomic_DNA"/>
</dbReference>
<keyword evidence="2" id="KW-0472">Membrane</keyword>
<evidence type="ECO:0000313" key="3">
    <source>
        <dbReference type="EMBL" id="KAE9214925.1"/>
    </source>
</evidence>
<name>A0A6A3YA98_9STRA</name>
<feature type="region of interest" description="Disordered" evidence="1">
    <location>
        <begin position="358"/>
        <end position="378"/>
    </location>
</feature>
<organism evidence="3 4">
    <name type="scientific">Phytophthora fragariae</name>
    <dbReference type="NCBI Taxonomy" id="53985"/>
    <lineage>
        <taxon>Eukaryota</taxon>
        <taxon>Sar</taxon>
        <taxon>Stramenopiles</taxon>
        <taxon>Oomycota</taxon>
        <taxon>Peronosporomycetes</taxon>
        <taxon>Peronosporales</taxon>
        <taxon>Peronosporaceae</taxon>
        <taxon>Phytophthora</taxon>
    </lineage>
</organism>
<evidence type="ECO:0000256" key="2">
    <source>
        <dbReference type="SAM" id="Phobius"/>
    </source>
</evidence>
<evidence type="ECO:0000313" key="4">
    <source>
        <dbReference type="Proteomes" id="UP000433483"/>
    </source>
</evidence>
<feature type="transmembrane region" description="Helical" evidence="2">
    <location>
        <begin position="445"/>
        <end position="468"/>
    </location>
</feature>
<feature type="transmembrane region" description="Helical" evidence="2">
    <location>
        <begin position="401"/>
        <end position="425"/>
    </location>
</feature>
<feature type="transmembrane region" description="Helical" evidence="2">
    <location>
        <begin position="497"/>
        <end position="519"/>
    </location>
</feature>
<dbReference type="OrthoDB" id="125122at2759"/>
<keyword evidence="2" id="KW-0812">Transmembrane</keyword>
<sequence length="524" mass="59237">MVILVTSQESIPLNGPTRGWRVNYGFWLRVGILAGVTSVTIAVHAKYMMKPLAFTFRQLLLLFICQAVSYPFVSMGIASFVGFPIPFFALSTFPVFFTLLLAWFTAIVGRKTAKDMLKRSDQVNIHVRFMCAQMLLPVVYPIYEVLFVAASNTHFELPVILLLPILKVLMKYLITLSLAPMEDMLPESVILTVDFFHAVYLATCMQSSRSLTTMSIIIIVDVSQSLSMLSGLYRRSRTTLARAHRAAGISTDKTSLASLLCLICSSSEKMDKQNLNGIRIRSCLLHTLSPANQHILHRLESLRKRRSAARSSSRGSSSAYLLRIIPTKKPACGSQICARMCWWQRRNMIQPFPSARTSVFPASTTEDPSGDRRSSRRSSLMYRRSNILREGLEALFTSECLVLASYLHTSIALFYASFVEVMVYLPSARYHTELRDVTPDNVQDTVKFVFVFGALEFVSFALLAVMIYEKYGMQALYHLAFVLETQVALVQGKVMMWMLIILAFRVVHFGVDFTLKFAWMKDVE</sequence>
<proteinExistence type="predicted"/>
<feature type="transmembrane region" description="Helical" evidence="2">
    <location>
        <begin position="87"/>
        <end position="108"/>
    </location>
</feature>
<reference evidence="3 4" key="1">
    <citation type="submission" date="2018-08" db="EMBL/GenBank/DDBJ databases">
        <title>Genomic investigation of the strawberry pathogen Phytophthora fragariae indicates pathogenicity is determined by transcriptional variation in three key races.</title>
        <authorList>
            <person name="Adams T.M."/>
            <person name="Armitage A.D."/>
            <person name="Sobczyk M.K."/>
            <person name="Bates H.J."/>
            <person name="Dunwell J.M."/>
            <person name="Nellist C.F."/>
            <person name="Harrison R.J."/>
        </authorList>
    </citation>
    <scope>NUCLEOTIDE SEQUENCE [LARGE SCALE GENOMIC DNA]</scope>
    <source>
        <strain evidence="3 4">NOV-27</strain>
    </source>
</reference>